<protein>
    <recommendedName>
        <fullName evidence="8">Mitochondrial import inner membrane translocase subunit</fullName>
    </recommendedName>
</protein>
<evidence type="ECO:0000256" key="5">
    <source>
        <dbReference type="ARBA" id="ARBA00023010"/>
    </source>
</evidence>
<dbReference type="PANTHER" id="PTHR13172">
    <property type="entry name" value="MITOCHONDRIAL IMPORT INNER MEMBRANE TRANSLOCASE SUBUNIT TIM9B"/>
    <property type="match status" value="1"/>
</dbReference>
<evidence type="ECO:0000256" key="1">
    <source>
        <dbReference type="ARBA" id="ARBA00022448"/>
    </source>
</evidence>
<dbReference type="InterPro" id="IPR050673">
    <property type="entry name" value="Mito_inner_translocase_sub"/>
</dbReference>
<dbReference type="OrthoDB" id="1551503at2759"/>
<name>A0A830HZY1_9CHLO</name>
<proteinExistence type="inferred from homology"/>
<dbReference type="AlphaFoldDB" id="A0A830HZY1"/>
<dbReference type="Pfam" id="PF02953">
    <property type="entry name" value="zf-Tim10_DDP"/>
    <property type="match status" value="1"/>
</dbReference>
<evidence type="ECO:0000256" key="8">
    <source>
        <dbReference type="RuleBase" id="RU367043"/>
    </source>
</evidence>
<keyword evidence="8" id="KW-0143">Chaperone</keyword>
<keyword evidence="11" id="KW-1185">Reference proteome</keyword>
<keyword evidence="3" id="KW-0862">Zinc</keyword>
<keyword evidence="4 8" id="KW-0653">Protein transport</keyword>
<evidence type="ECO:0000313" key="10">
    <source>
        <dbReference type="EMBL" id="GHP11380.1"/>
    </source>
</evidence>
<dbReference type="GO" id="GO:0005743">
    <property type="term" value="C:mitochondrial inner membrane"/>
    <property type="evidence" value="ECO:0007669"/>
    <property type="project" value="UniProtKB-SubCell"/>
</dbReference>
<keyword evidence="2" id="KW-0479">Metal-binding</keyword>
<feature type="domain" description="Tim10-like" evidence="9">
    <location>
        <begin position="21"/>
        <end position="81"/>
    </location>
</feature>
<keyword evidence="8" id="KW-0472">Membrane</keyword>
<evidence type="ECO:0000256" key="2">
    <source>
        <dbReference type="ARBA" id="ARBA00022723"/>
    </source>
</evidence>
<comment type="subunit">
    <text evidence="8">Heterohexamer.</text>
</comment>
<comment type="function">
    <text evidence="8">Mitochondrial intermembrane chaperone that participates in the import and insertion of some multi-pass transmembrane proteins into the mitochondrial inner membrane. Also required for the transfer of beta-barrel precursors from the TOM complex to the sorting and assembly machinery (SAM complex) of the outer membrane. Acts as a chaperone-like protein that protects the hydrophobic precursors from aggregation and guide them through the mitochondrial intermembrane space.</text>
</comment>
<dbReference type="InterPro" id="IPR035427">
    <property type="entry name" value="Tim10-like_dom_sf"/>
</dbReference>
<dbReference type="Gene3D" id="1.10.287.810">
    <property type="entry name" value="Mitochondrial import inner membrane translocase subunit tim13 like domains"/>
    <property type="match status" value="1"/>
</dbReference>
<keyword evidence="8" id="KW-0999">Mitochondrion inner membrane</keyword>
<evidence type="ECO:0000313" key="11">
    <source>
        <dbReference type="Proteomes" id="UP000660262"/>
    </source>
</evidence>
<comment type="subcellular location">
    <subcellularLocation>
        <location evidence="8">Mitochondrion inner membrane</location>
        <topology evidence="8">Peripheral membrane protein</topology>
        <orientation evidence="8">Intermembrane side</orientation>
    </subcellularLocation>
</comment>
<organism evidence="10 11">
    <name type="scientific">Pycnococcus provasolii</name>
    <dbReference type="NCBI Taxonomy" id="41880"/>
    <lineage>
        <taxon>Eukaryota</taxon>
        <taxon>Viridiplantae</taxon>
        <taxon>Chlorophyta</taxon>
        <taxon>Pseudoscourfieldiophyceae</taxon>
        <taxon>Pseudoscourfieldiales</taxon>
        <taxon>Pycnococcaceae</taxon>
        <taxon>Pycnococcus</taxon>
    </lineage>
</organism>
<dbReference type="GO" id="GO:0046872">
    <property type="term" value="F:metal ion binding"/>
    <property type="evidence" value="ECO:0007669"/>
    <property type="project" value="UniProtKB-KW"/>
</dbReference>
<reference evidence="10" key="1">
    <citation type="submission" date="2020-10" db="EMBL/GenBank/DDBJ databases">
        <title>Unveiling of a novel bifunctional photoreceptor, Dualchrome1, isolated from a cosmopolitan green alga.</title>
        <authorList>
            <person name="Suzuki S."/>
            <person name="Kawachi M."/>
        </authorList>
    </citation>
    <scope>NUCLEOTIDE SEQUENCE</scope>
    <source>
        <strain evidence="10">NIES 2893</strain>
    </source>
</reference>
<keyword evidence="6 8" id="KW-0496">Mitochondrion</keyword>
<comment type="caution">
    <text evidence="10">The sequence shown here is derived from an EMBL/GenBank/DDBJ whole genome shotgun (WGS) entry which is preliminary data.</text>
</comment>
<evidence type="ECO:0000256" key="7">
    <source>
        <dbReference type="ARBA" id="ARBA00023157"/>
    </source>
</evidence>
<dbReference type="Proteomes" id="UP000660262">
    <property type="component" value="Unassembled WGS sequence"/>
</dbReference>
<dbReference type="InterPro" id="IPR004217">
    <property type="entry name" value="Tim10-like"/>
</dbReference>
<dbReference type="SUPFAM" id="SSF144122">
    <property type="entry name" value="Tim10-like"/>
    <property type="match status" value="1"/>
</dbReference>
<comment type="domain">
    <text evidence="8">The twin CX3C motif contains 4 conserved Cys residues that form 2 disulfide bonds in the mitochondrial intermembrane space.</text>
</comment>
<sequence>MDPSILQHLNDNDKQKMLDMIDEMQTRDSLKMYNGLVQRCFADCVHTFRRKTLEKDEEACVSRCTQKFLKHSARVSLRFAELNQQQSTVGPPQQ</sequence>
<comment type="similarity">
    <text evidence="8">Belongs to the small Tim family.</text>
</comment>
<evidence type="ECO:0000259" key="9">
    <source>
        <dbReference type="Pfam" id="PF02953"/>
    </source>
</evidence>
<evidence type="ECO:0000256" key="4">
    <source>
        <dbReference type="ARBA" id="ARBA00022927"/>
    </source>
</evidence>
<evidence type="ECO:0000256" key="6">
    <source>
        <dbReference type="ARBA" id="ARBA00023128"/>
    </source>
</evidence>
<dbReference type="GO" id="GO:0015031">
    <property type="term" value="P:protein transport"/>
    <property type="evidence" value="ECO:0007669"/>
    <property type="project" value="UniProtKB-KW"/>
</dbReference>
<dbReference type="EMBL" id="BNJQ01000034">
    <property type="protein sequence ID" value="GHP11380.1"/>
    <property type="molecule type" value="Genomic_DNA"/>
</dbReference>
<keyword evidence="7 8" id="KW-1015">Disulfide bond</keyword>
<gene>
    <name evidence="10" type="ORF">PPROV_001010800</name>
</gene>
<keyword evidence="5 8" id="KW-0811">Translocation</keyword>
<evidence type="ECO:0000256" key="3">
    <source>
        <dbReference type="ARBA" id="ARBA00022833"/>
    </source>
</evidence>
<accession>A0A830HZY1</accession>
<keyword evidence="1 8" id="KW-0813">Transport</keyword>